<accession>A0A8H8QVS9</accession>
<protein>
    <submittedName>
        <fullName evidence="2">Uncharacterized protein</fullName>
    </submittedName>
</protein>
<reference evidence="2 3" key="1">
    <citation type="submission" date="2018-05" db="EMBL/GenBank/DDBJ databases">
        <title>Genome sequencing and assembly of the regulated plant pathogen Lachnellula willkommii and related sister species for the development of diagnostic species identification markers.</title>
        <authorList>
            <person name="Giroux E."/>
            <person name="Bilodeau G."/>
        </authorList>
    </citation>
    <scope>NUCLEOTIDE SEQUENCE [LARGE SCALE GENOMIC DNA]</scope>
    <source>
        <strain evidence="2 3">CBS 185.66</strain>
    </source>
</reference>
<evidence type="ECO:0000313" key="3">
    <source>
        <dbReference type="Proteomes" id="UP000431533"/>
    </source>
</evidence>
<feature type="region of interest" description="Disordered" evidence="1">
    <location>
        <begin position="1"/>
        <end position="93"/>
    </location>
</feature>
<feature type="compositionally biased region" description="Polar residues" evidence="1">
    <location>
        <begin position="8"/>
        <end position="34"/>
    </location>
</feature>
<dbReference type="GeneID" id="41986751"/>
<organism evidence="2 3">
    <name type="scientific">Lachnellula hyalina</name>
    <dbReference type="NCBI Taxonomy" id="1316788"/>
    <lineage>
        <taxon>Eukaryota</taxon>
        <taxon>Fungi</taxon>
        <taxon>Dikarya</taxon>
        <taxon>Ascomycota</taxon>
        <taxon>Pezizomycotina</taxon>
        <taxon>Leotiomycetes</taxon>
        <taxon>Helotiales</taxon>
        <taxon>Lachnaceae</taxon>
        <taxon>Lachnellula</taxon>
    </lineage>
</organism>
<evidence type="ECO:0000256" key="1">
    <source>
        <dbReference type="SAM" id="MobiDB-lite"/>
    </source>
</evidence>
<gene>
    <name evidence="2" type="ORF">LHYA1_G006553</name>
</gene>
<feature type="compositionally biased region" description="Acidic residues" evidence="1">
    <location>
        <begin position="42"/>
        <end position="58"/>
    </location>
</feature>
<name>A0A8H8QVS9_9HELO</name>
<proteinExistence type="predicted"/>
<feature type="compositionally biased region" description="Polar residues" evidence="1">
    <location>
        <begin position="66"/>
        <end position="84"/>
    </location>
</feature>
<keyword evidence="3" id="KW-1185">Reference proteome</keyword>
<sequence>MLMKADPVTSTIVHNSGTVVATCSGQRSTPMIDNSGSSSEDSSSDEDSDEDSDESCSDEESKSESATSNQAPMLTSTAPDNSLNLYEAHMAIT</sequence>
<dbReference type="Proteomes" id="UP000431533">
    <property type="component" value="Unassembled WGS sequence"/>
</dbReference>
<dbReference type="AlphaFoldDB" id="A0A8H8QVS9"/>
<comment type="caution">
    <text evidence="2">The sequence shown here is derived from an EMBL/GenBank/DDBJ whole genome shotgun (WGS) entry which is preliminary data.</text>
</comment>
<dbReference type="EMBL" id="QGMH01000167">
    <property type="protein sequence ID" value="TVY23678.1"/>
    <property type="molecule type" value="Genomic_DNA"/>
</dbReference>
<evidence type="ECO:0000313" key="2">
    <source>
        <dbReference type="EMBL" id="TVY23678.1"/>
    </source>
</evidence>
<dbReference type="RefSeq" id="XP_031002466.1">
    <property type="nucleotide sequence ID" value="XM_031151490.1"/>
</dbReference>